<evidence type="ECO:0000313" key="4">
    <source>
        <dbReference type="Proteomes" id="UP000321150"/>
    </source>
</evidence>
<reference evidence="3 4" key="1">
    <citation type="submission" date="2019-07" db="EMBL/GenBank/DDBJ databases">
        <title>Whole genome shotgun sequence of Chryseobacterium lathyri NBRC 105250.</title>
        <authorList>
            <person name="Hosoyama A."/>
            <person name="Uohara A."/>
            <person name="Ohji S."/>
            <person name="Ichikawa N."/>
        </authorList>
    </citation>
    <scope>NUCLEOTIDE SEQUENCE [LARGE SCALE GENOMIC DNA]</scope>
    <source>
        <strain evidence="3 4">NBRC 105250</strain>
    </source>
</reference>
<dbReference type="AlphaFoldDB" id="A0A511Y4V7"/>
<dbReference type="Gene3D" id="2.60.120.200">
    <property type="match status" value="1"/>
</dbReference>
<dbReference type="Proteomes" id="UP000321150">
    <property type="component" value="Unassembled WGS sequence"/>
</dbReference>
<sequence>MNAQITLGSGTTTGTYPIASNWGYNYTQQIISKTKINADAPGSITGLKFYLPTTANLDKSNQWEVFVGHTTLTAFAGTAASNWIATSAMTQVFSGTITNNAGVVEVTFTTPFAYNNIDNLVIAVHENTPNFNTSSDYFYVSASGTTNSSMYYRNDTTDFNPAAPVAAGSRAATLSNVTLLGLTPNPIPGCPSVSAPAAAATGVSVTPAITWGAISNATGYRLSIGTTAGGTDVLNNADLGNVLTYTPATPLNYNKQYFYTVNAYNGAIPSAGCSERSFTTLNIPCPTVSAPASAATGVSLTPTITWAAVTGATGYKLRVGTTAGGTDIVNNADLGNVTSYTFSSPLLNNTKYYYSVNSYDGTTASASCSERNFTTVCAALLAPFLESFNSGTLPSCWSNSSTNNTSYALWQFTGTQDYGTTGNGASGTVAFVDASSPYTGIHDVTLTSPQINLAGLTVPYVQFKWFKNHAASAGGTQPAYDNNKLTVQVKNVTGSTWETIFTSSTNSTLWRTEGAVLPAAYNGATIQVRFVVDKDVAGNGYFYDNLLLDDVEIKEAPTCLVPITPVVTTTTTTTATIGWTAPATAPGNGYDIYYSTTNTAPTAASTPNMTSITGTSYVINDAVTASTYYVWIRSRCSANDQSAWVGPVSFALVPANDDCATAVTLTVNPDTTCTATTVGNTLGATNSNVPVGTCSGTPDDDVWYSFVAGSAAHTVSLSNVVSTGTASSTSLYTQIFSGSCGSLTSIKCGTTNTTTVSGLTVGQTYYVRVYNSNGAGYNNSFNICLNTPPPPPANDNCSSAVDLIVGTAFAQNAIVGTTVSSTNTPVLTASCLTTPTNVGGNVWYKVVVPASGKITLETDTNTGTALTDTVISVFADCTSTTSIACDDDTGNGNFSKLSLTGQTPGATLYVSVWRYSTATDGQFQISAYDASALSTSEVSGAKNEIKAYPNPFADVLNISDISKVKSISVVDLAGRIVKTIDNPSSALQLGDLKQGMYLVTLNMKDGSKQTIKAIKK</sequence>
<gene>
    <name evidence="3" type="ORF">CLA01_03090</name>
</gene>
<dbReference type="Pfam" id="PF18962">
    <property type="entry name" value="Por_Secre_tail"/>
    <property type="match status" value="1"/>
</dbReference>
<dbReference type="Gene3D" id="2.60.120.380">
    <property type="match status" value="2"/>
</dbReference>
<dbReference type="Pfam" id="PF23759">
    <property type="entry name" value="GBD_T9SS_assoc"/>
    <property type="match status" value="2"/>
</dbReference>
<dbReference type="Gene3D" id="2.60.40.10">
    <property type="entry name" value="Immunoglobulins"/>
    <property type="match status" value="3"/>
</dbReference>
<dbReference type="SMART" id="SM00060">
    <property type="entry name" value="FN3"/>
    <property type="match status" value="3"/>
</dbReference>
<dbReference type="PROSITE" id="PS50853">
    <property type="entry name" value="FN3"/>
    <property type="match status" value="1"/>
</dbReference>
<dbReference type="SUPFAM" id="SSF49265">
    <property type="entry name" value="Fibronectin type III"/>
    <property type="match status" value="3"/>
</dbReference>
<keyword evidence="1" id="KW-0732">Signal</keyword>
<dbReference type="InterPro" id="IPR026444">
    <property type="entry name" value="Secre_tail"/>
</dbReference>
<dbReference type="InterPro" id="IPR013783">
    <property type="entry name" value="Ig-like_fold"/>
</dbReference>
<name>A0A511Y4V7_9FLAO</name>
<dbReference type="InterPro" id="IPR056600">
    <property type="entry name" value="GBD_T9SS_assoc"/>
</dbReference>
<accession>A0A511Y4V7</accession>
<proteinExistence type="predicted"/>
<dbReference type="EMBL" id="BJYI01000001">
    <property type="protein sequence ID" value="GEN70237.1"/>
    <property type="molecule type" value="Genomic_DNA"/>
</dbReference>
<dbReference type="NCBIfam" id="TIGR04183">
    <property type="entry name" value="Por_Secre_tail"/>
    <property type="match status" value="1"/>
</dbReference>
<dbReference type="InterPro" id="IPR036116">
    <property type="entry name" value="FN3_sf"/>
</dbReference>
<evidence type="ECO:0000313" key="3">
    <source>
        <dbReference type="EMBL" id="GEN70237.1"/>
    </source>
</evidence>
<feature type="domain" description="Fibronectin type-III" evidence="2">
    <location>
        <begin position="561"/>
        <end position="655"/>
    </location>
</feature>
<evidence type="ECO:0000259" key="2">
    <source>
        <dbReference type="PROSITE" id="PS50853"/>
    </source>
</evidence>
<protein>
    <recommendedName>
        <fullName evidence="2">Fibronectin type-III domain-containing protein</fullName>
    </recommendedName>
</protein>
<organism evidence="3 4">
    <name type="scientific">Chryseobacterium lathyri</name>
    <dbReference type="NCBI Taxonomy" id="395933"/>
    <lineage>
        <taxon>Bacteria</taxon>
        <taxon>Pseudomonadati</taxon>
        <taxon>Bacteroidota</taxon>
        <taxon>Flavobacteriia</taxon>
        <taxon>Flavobacteriales</taxon>
        <taxon>Weeksellaceae</taxon>
        <taxon>Chryseobacterium group</taxon>
        <taxon>Chryseobacterium</taxon>
    </lineage>
</organism>
<comment type="caution">
    <text evidence="3">The sequence shown here is derived from an EMBL/GenBank/DDBJ whole genome shotgun (WGS) entry which is preliminary data.</text>
</comment>
<evidence type="ECO:0000256" key="1">
    <source>
        <dbReference type="ARBA" id="ARBA00022729"/>
    </source>
</evidence>
<dbReference type="InterPro" id="IPR003961">
    <property type="entry name" value="FN3_dom"/>
</dbReference>